<dbReference type="EMBL" id="AMRK01000010">
    <property type="protein sequence ID" value="EKE69379.1"/>
    <property type="molecule type" value="Genomic_DNA"/>
</dbReference>
<evidence type="ECO:0008006" key="4">
    <source>
        <dbReference type="Google" id="ProtNLM"/>
    </source>
</evidence>
<dbReference type="AlphaFoldDB" id="K2JFG7"/>
<feature type="signal peptide" evidence="1">
    <location>
        <begin position="1"/>
        <end position="22"/>
    </location>
</feature>
<gene>
    <name evidence="2" type="ORF">B30_16473</name>
</gene>
<name>K2JFG7_9RHOB</name>
<proteinExistence type="predicted"/>
<keyword evidence="3" id="KW-1185">Reference proteome</keyword>
<organism evidence="2 3">
    <name type="scientific">Celeribacter baekdonensis B30</name>
    <dbReference type="NCBI Taxonomy" id="1208323"/>
    <lineage>
        <taxon>Bacteria</taxon>
        <taxon>Pseudomonadati</taxon>
        <taxon>Pseudomonadota</taxon>
        <taxon>Alphaproteobacteria</taxon>
        <taxon>Rhodobacterales</taxon>
        <taxon>Roseobacteraceae</taxon>
        <taxon>Celeribacter</taxon>
    </lineage>
</organism>
<reference evidence="2 3" key="1">
    <citation type="submission" date="2012-09" db="EMBL/GenBank/DDBJ databases">
        <title>Celeribacter baekdonensis B30 Genome Sequencing.</title>
        <authorList>
            <person name="Wang W."/>
        </authorList>
    </citation>
    <scope>NUCLEOTIDE SEQUENCE [LARGE SCALE GENOMIC DNA]</scope>
    <source>
        <strain evidence="2 3">B30</strain>
    </source>
</reference>
<dbReference type="eggNOG" id="COG3386">
    <property type="taxonomic scope" value="Bacteria"/>
</dbReference>
<evidence type="ECO:0000313" key="2">
    <source>
        <dbReference type="EMBL" id="EKE69379.1"/>
    </source>
</evidence>
<evidence type="ECO:0000313" key="3">
    <source>
        <dbReference type="Proteomes" id="UP000006762"/>
    </source>
</evidence>
<dbReference type="InterPro" id="IPR011042">
    <property type="entry name" value="6-blade_b-propeller_TolB-like"/>
</dbReference>
<dbReference type="Proteomes" id="UP000006762">
    <property type="component" value="Unassembled WGS sequence"/>
</dbReference>
<dbReference type="PATRIC" id="fig|1208323.3.peg.3412"/>
<feature type="chain" id="PRO_5003861917" description="SMP-30/Gluconolactonase/LRE-like region domain-containing protein" evidence="1">
    <location>
        <begin position="23"/>
        <end position="320"/>
    </location>
</feature>
<sequence>MTLSLKPLLLAGALAATLPALAMADARITLPDAAFAPEGISHDTSGTLYVGSLTQGRIVKISAKTEDVTEFAAAGANGLVTVVGLHVEGDQTFACSSDPGIGALTGTAAPALVAFNTETGAPAGRYPLPEGGMFCNDIAALPDGTILATDSFVPRIYALKPGADQLEIWLDDSHFVGEGFNLNGIAYDNGAVFVARYNTGTLHQIDVGADGQAGQITDLKMSAEIHGADGLTALGDGRFLIVEGGGLYAGARGALWGATVFDGEAKLEAIAEDLNVPTTATVIGETAYVVEGQLDHLFDPDAGSPDPYRILAIELPETFQ</sequence>
<dbReference type="STRING" id="1208323.B30_16473"/>
<dbReference type="OrthoDB" id="517707at2"/>
<dbReference type="SUPFAM" id="SSF63829">
    <property type="entry name" value="Calcium-dependent phosphotriesterase"/>
    <property type="match status" value="1"/>
</dbReference>
<dbReference type="Gene3D" id="2.120.10.30">
    <property type="entry name" value="TolB, C-terminal domain"/>
    <property type="match status" value="1"/>
</dbReference>
<dbReference type="Pfam" id="PF20067">
    <property type="entry name" value="SSL_N"/>
    <property type="match status" value="1"/>
</dbReference>
<accession>K2JFG7</accession>
<dbReference type="RefSeq" id="WP_009573282.1">
    <property type="nucleotide sequence ID" value="NZ_AMRK01000010.1"/>
</dbReference>
<comment type="caution">
    <text evidence="2">The sequence shown here is derived from an EMBL/GenBank/DDBJ whole genome shotgun (WGS) entry which is preliminary data.</text>
</comment>
<evidence type="ECO:0000256" key="1">
    <source>
        <dbReference type="SAM" id="SignalP"/>
    </source>
</evidence>
<keyword evidence="1" id="KW-0732">Signal</keyword>
<protein>
    <recommendedName>
        <fullName evidence="4">SMP-30/Gluconolactonase/LRE-like region domain-containing protein</fullName>
    </recommendedName>
</protein>